<dbReference type="OrthoDB" id="9796740at2"/>
<dbReference type="EMBL" id="FMXR01000005">
    <property type="protein sequence ID" value="SDB06219.1"/>
    <property type="molecule type" value="Genomic_DNA"/>
</dbReference>
<proteinExistence type="predicted"/>
<evidence type="ECO:0000313" key="4">
    <source>
        <dbReference type="Proteomes" id="UP000199228"/>
    </source>
</evidence>
<accession>A0A1G6ACW4</accession>
<dbReference type="InterPro" id="IPR019301">
    <property type="entry name" value="Flagellar_prot_FlgJ_N"/>
</dbReference>
<dbReference type="Proteomes" id="UP000199228">
    <property type="component" value="Unassembled WGS sequence"/>
</dbReference>
<gene>
    <name evidence="3" type="ORF">SAMN02910417_00433</name>
</gene>
<evidence type="ECO:0000313" key="3">
    <source>
        <dbReference type="EMBL" id="SDB06219.1"/>
    </source>
</evidence>
<keyword evidence="4" id="KW-1185">Reference proteome</keyword>
<protein>
    <submittedName>
        <fullName evidence="3">Rod binding protein</fullName>
    </submittedName>
</protein>
<feature type="region of interest" description="Disordered" evidence="1">
    <location>
        <begin position="16"/>
        <end position="39"/>
    </location>
</feature>
<feature type="compositionally biased region" description="Low complexity" evidence="1">
    <location>
        <begin position="22"/>
        <end position="33"/>
    </location>
</feature>
<evidence type="ECO:0000259" key="2">
    <source>
        <dbReference type="Pfam" id="PF10135"/>
    </source>
</evidence>
<name>A0A1G6ACW4_EUBOX</name>
<sequence>MGISLDSLTSLYSGQATDASSTTNALENELTNTDYSNSTSEELMDVCKQFEAYFLEQIFKGMEATVPETESSSNSMSSLTDYYKDMTIQQVASDATEQGDGVGLAKMLYEQMKRNYGIED</sequence>
<organism evidence="3 4">
    <name type="scientific">Eubacterium oxidoreducens</name>
    <dbReference type="NCBI Taxonomy" id="1732"/>
    <lineage>
        <taxon>Bacteria</taxon>
        <taxon>Bacillati</taxon>
        <taxon>Bacillota</taxon>
        <taxon>Clostridia</taxon>
        <taxon>Eubacteriales</taxon>
        <taxon>Eubacteriaceae</taxon>
        <taxon>Eubacterium</taxon>
    </lineage>
</organism>
<dbReference type="STRING" id="1732.SAMN02910417_00433"/>
<evidence type="ECO:0000256" key="1">
    <source>
        <dbReference type="SAM" id="MobiDB-lite"/>
    </source>
</evidence>
<dbReference type="RefSeq" id="WP_090171724.1">
    <property type="nucleotide sequence ID" value="NZ_FMXR01000005.1"/>
</dbReference>
<feature type="domain" description="Flagellar protein FlgJ N-terminal" evidence="2">
    <location>
        <begin position="60"/>
        <end position="111"/>
    </location>
</feature>
<dbReference type="Pfam" id="PF10135">
    <property type="entry name" value="Rod-binding"/>
    <property type="match status" value="1"/>
</dbReference>
<reference evidence="3 4" key="1">
    <citation type="submission" date="2016-10" db="EMBL/GenBank/DDBJ databases">
        <authorList>
            <person name="de Groot N.N."/>
        </authorList>
    </citation>
    <scope>NUCLEOTIDE SEQUENCE [LARGE SCALE GENOMIC DNA]</scope>
    <source>
        <strain evidence="3 4">DSM 3217</strain>
    </source>
</reference>
<dbReference type="AlphaFoldDB" id="A0A1G6ACW4"/>